<evidence type="ECO:0000256" key="5">
    <source>
        <dbReference type="ARBA" id="ARBA00022763"/>
    </source>
</evidence>
<dbReference type="PROSITE" id="PS50893">
    <property type="entry name" value="ABC_TRANSPORTER_2"/>
    <property type="match status" value="1"/>
</dbReference>
<dbReference type="EMBL" id="JAROKN010000011">
    <property type="protein sequence ID" value="MDF9277494.1"/>
    <property type="molecule type" value="Genomic_DNA"/>
</dbReference>
<dbReference type="InterPro" id="IPR003439">
    <property type="entry name" value="ABC_transporter-like_ATP-bd"/>
</dbReference>
<evidence type="ECO:0000256" key="12">
    <source>
        <dbReference type="ARBA" id="ARBA00039316"/>
    </source>
</evidence>
<evidence type="ECO:0000256" key="2">
    <source>
        <dbReference type="ARBA" id="ARBA00022490"/>
    </source>
</evidence>
<comment type="caution">
    <text evidence="15">The sequence shown here is derived from an EMBL/GenBank/DDBJ whole genome shotgun (WGS) entry which is preliminary data.</text>
</comment>
<name>A0ABT6CTY8_9MICC</name>
<evidence type="ECO:0000256" key="10">
    <source>
        <dbReference type="ARBA" id="ARBA00023204"/>
    </source>
</evidence>
<evidence type="ECO:0000256" key="7">
    <source>
        <dbReference type="ARBA" id="ARBA00022840"/>
    </source>
</evidence>
<evidence type="ECO:0000256" key="13">
    <source>
        <dbReference type="ARBA" id="ARBA00042156"/>
    </source>
</evidence>
<sequence length="785" mass="83829">MHIADTHDLIRVQGARENNLKDISVEIPKRRLTVFTGVSGSGKSSLVFATIAAESQRMINETYSAFVQGFMPTLARPDVDLLEGVTTAIIVDQERMGANPRSTVGTATDANAMLRILFSRLGSPYVGPPTAYSFNVPTRKASGVMSTDKGGRVEKSVVSQAVYLGGMCPRCEGMGNVNDIDRTALYDDAKTLADGALTVPGYSMDGWYGRLFGGMGLPMDKPIAKFTAKQLDTMLYAEPTKIKVEGINLTYEGIIPKIQKSMLSKDPEAMQPHVRRFVERAVTFQTCPECKGTRLTKEALSSKINGKNIAELCAMQISDLADWLRDLKEPTVAPLLKGLQHLLDSFADIGLGYLSLDRPAGTLSGGEAQRTKMIRHLGSSLTDVTYVFDEPSIGLHPHDIERMNRLLLQLRDKGNTVLVVEHKPETITIGDHVIDLGPGAGTKGGTLCFEGTVEGLRKSDTITGRHLDDRARLKDTVRPAAKALEVRGASTHNLQNVDVDIPLGVLCVVTGVAGSGKSSLIHGSVAKRDGVVVIDQGAIRGSRRSNPATYTGLLEPIRKAFAKANGVKPALFSSNSEGACPTCNGAGVIYTELGVMATMESTCEDCEGKRFQASVLEYTLGGMNIAEVLAMPVSDATAFFGEGDARTPAAHKVLDRLADVGLGYLSLGQPLTTLSGGERQRLKLASQMGEKGDIYVLDEPTTGLHLADVEQLLGLLDRLVDSGKSVLVIEHHQAVMAHADWIIDLGPGAGHDGGRIVFEGTPAELVAGGGSTLTGQHLAAYVGRS</sequence>
<evidence type="ECO:0000259" key="14">
    <source>
        <dbReference type="PROSITE" id="PS50893"/>
    </source>
</evidence>
<dbReference type="InterPro" id="IPR017871">
    <property type="entry name" value="ABC_transporter-like_CS"/>
</dbReference>
<evidence type="ECO:0000256" key="9">
    <source>
        <dbReference type="ARBA" id="ARBA00023125"/>
    </source>
</evidence>
<organism evidence="15 16">
    <name type="scientific">Arthrobacter vasquezii</name>
    <dbReference type="NCBI Taxonomy" id="2977629"/>
    <lineage>
        <taxon>Bacteria</taxon>
        <taxon>Bacillati</taxon>
        <taxon>Actinomycetota</taxon>
        <taxon>Actinomycetes</taxon>
        <taxon>Micrococcales</taxon>
        <taxon>Micrococcaceae</taxon>
        <taxon>Arthrobacter</taxon>
    </lineage>
</organism>
<feature type="domain" description="ABC transporter" evidence="14">
    <location>
        <begin position="471"/>
        <end position="778"/>
    </location>
</feature>
<keyword evidence="7" id="KW-0067">ATP-binding</keyword>
<dbReference type="PROSITE" id="PS00211">
    <property type="entry name" value="ABC_TRANSPORTER_1"/>
    <property type="match status" value="1"/>
</dbReference>
<evidence type="ECO:0000256" key="8">
    <source>
        <dbReference type="ARBA" id="ARBA00022881"/>
    </source>
</evidence>
<dbReference type="RefSeq" id="WP_277358039.1">
    <property type="nucleotide sequence ID" value="NZ_JAROKN010000011.1"/>
</dbReference>
<dbReference type="PANTHER" id="PTHR43152">
    <property type="entry name" value="UVRABC SYSTEM PROTEIN A"/>
    <property type="match status" value="1"/>
</dbReference>
<dbReference type="Gene3D" id="1.10.8.280">
    <property type="entry name" value="ABC transporter ATPase domain-like"/>
    <property type="match status" value="1"/>
</dbReference>
<evidence type="ECO:0000256" key="1">
    <source>
        <dbReference type="ARBA" id="ARBA00004496"/>
    </source>
</evidence>
<dbReference type="InterPro" id="IPR027417">
    <property type="entry name" value="P-loop_NTPase"/>
</dbReference>
<keyword evidence="16" id="KW-1185">Reference proteome</keyword>
<dbReference type="Pfam" id="PF00005">
    <property type="entry name" value="ABC_tran"/>
    <property type="match status" value="1"/>
</dbReference>
<evidence type="ECO:0000256" key="6">
    <source>
        <dbReference type="ARBA" id="ARBA00022769"/>
    </source>
</evidence>
<proteinExistence type="inferred from homology"/>
<keyword evidence="9" id="KW-0238">DNA-binding</keyword>
<gene>
    <name evidence="15" type="ORF">P4U43_06770</name>
</gene>
<evidence type="ECO:0000256" key="11">
    <source>
        <dbReference type="ARBA" id="ARBA00038000"/>
    </source>
</evidence>
<keyword evidence="8" id="KW-0267">Excision nuclease</keyword>
<evidence type="ECO:0000313" key="16">
    <source>
        <dbReference type="Proteomes" id="UP001220456"/>
    </source>
</evidence>
<dbReference type="Proteomes" id="UP001220456">
    <property type="component" value="Unassembled WGS sequence"/>
</dbReference>
<keyword evidence="6" id="KW-0228">DNA excision</keyword>
<reference evidence="15 16" key="1">
    <citation type="journal article" date="2023" name="Int. J. Syst. Evol. Microbiol.">
        <title>Arthrobacter vasquezii sp. nov., isolated from a soil sample from Union Glacier, Antarctica.</title>
        <authorList>
            <person name="Valenzuela-Ibaceta F."/>
            <person name="Carrasco V."/>
            <person name="Lagos-Moraga S."/>
            <person name="Dietz-Vargas C."/>
            <person name="Navarro C.A."/>
            <person name="Perez-Donoso J.M."/>
        </authorList>
    </citation>
    <scope>NUCLEOTIDE SEQUENCE [LARGE SCALE GENOMIC DNA]</scope>
    <source>
        <strain evidence="15 16">EH-1B-1</strain>
    </source>
</reference>
<evidence type="ECO:0000256" key="3">
    <source>
        <dbReference type="ARBA" id="ARBA00022737"/>
    </source>
</evidence>
<keyword evidence="4" id="KW-0547">Nucleotide-binding</keyword>
<accession>A0ABT6CTY8</accession>
<keyword evidence="5" id="KW-0227">DNA damage</keyword>
<keyword evidence="10" id="KW-0234">DNA repair</keyword>
<comment type="similarity">
    <text evidence="11">Belongs to the ABC transporter superfamily. UvrA family.</text>
</comment>
<dbReference type="SUPFAM" id="SSF52540">
    <property type="entry name" value="P-loop containing nucleoside triphosphate hydrolases"/>
    <property type="match status" value="2"/>
</dbReference>
<keyword evidence="2" id="KW-0963">Cytoplasm</keyword>
<comment type="subcellular location">
    <subcellularLocation>
        <location evidence="1">Cytoplasm</location>
    </subcellularLocation>
</comment>
<dbReference type="Gene3D" id="3.40.50.300">
    <property type="entry name" value="P-loop containing nucleotide triphosphate hydrolases"/>
    <property type="match status" value="3"/>
</dbReference>
<evidence type="ECO:0000256" key="4">
    <source>
        <dbReference type="ARBA" id="ARBA00022741"/>
    </source>
</evidence>
<evidence type="ECO:0000313" key="15">
    <source>
        <dbReference type="EMBL" id="MDF9277494.1"/>
    </source>
</evidence>
<dbReference type="Gene3D" id="1.20.1580.10">
    <property type="entry name" value="ABC transporter ATPase like domain"/>
    <property type="match status" value="2"/>
</dbReference>
<keyword evidence="3" id="KW-0677">Repeat</keyword>
<protein>
    <recommendedName>
        <fullName evidence="12">UvrABC system protein A</fullName>
    </recommendedName>
    <alternativeName>
        <fullName evidence="13">Excinuclease ABC subunit A</fullName>
    </alternativeName>
</protein>
<dbReference type="PANTHER" id="PTHR43152:SF2">
    <property type="entry name" value="DRUG RESISTANCE ABC TRANSPORTER"/>
    <property type="match status" value="1"/>
</dbReference>